<reference evidence="5 7" key="1">
    <citation type="submission" date="2015-04" db="EMBL/GenBank/DDBJ databases">
        <title>Draft genome sequence of Rathayibacter toxicus strain FH-142 (AKA 70134 or CS 32), a Western Australian isolate.</title>
        <authorList>
            <consortium name="Consortium for Microbial Forensics and Genomics (microFORGE)"/>
            <person name="Knight B.M."/>
            <person name="Roberts D.P."/>
            <person name="Lin D."/>
            <person name="Hari K."/>
            <person name="Fletcher J."/>
            <person name="Melcher U."/>
            <person name="Blagden T."/>
            <person name="Luster D.G."/>
            <person name="Sechler A.J."/>
            <person name="Schneider W.L."/>
            <person name="Winegar R.A."/>
        </authorList>
    </citation>
    <scope>NUCLEOTIDE SEQUENCE [LARGE SCALE GENOMIC DNA]</scope>
    <source>
        <strain evidence="5 7">FH142</strain>
    </source>
</reference>
<dbReference type="GeneID" id="93668059"/>
<dbReference type="OrthoDB" id="9802264at2"/>
<dbReference type="PANTHER" id="PTHR24220:SF685">
    <property type="entry name" value="ABC TRANSPORTER RELATED"/>
    <property type="match status" value="1"/>
</dbReference>
<keyword evidence="2" id="KW-0547">Nucleotide-binding</keyword>
<dbReference type="SUPFAM" id="SSF52540">
    <property type="entry name" value="P-loop containing nucleoside triphosphate hydrolases"/>
    <property type="match status" value="1"/>
</dbReference>
<dbReference type="PROSITE" id="PS00211">
    <property type="entry name" value="ABC_TRANSPORTER_1"/>
    <property type="match status" value="1"/>
</dbReference>
<dbReference type="PROSITE" id="PS50893">
    <property type="entry name" value="ABC_TRANSPORTER_2"/>
    <property type="match status" value="1"/>
</dbReference>
<dbReference type="InterPro" id="IPR015854">
    <property type="entry name" value="ABC_transpr_LolD-like"/>
</dbReference>
<evidence type="ECO:0000256" key="1">
    <source>
        <dbReference type="ARBA" id="ARBA00022448"/>
    </source>
</evidence>
<dbReference type="KEGG" id="rtx:TI83_01525"/>
<dbReference type="EMBL" id="PSWU01000004">
    <property type="protein sequence ID" value="PPI16085.1"/>
    <property type="molecule type" value="Genomic_DNA"/>
</dbReference>
<dbReference type="InterPro" id="IPR017871">
    <property type="entry name" value="ABC_transporter-like_CS"/>
</dbReference>
<keyword evidence="3 5" id="KW-0067">ATP-binding</keyword>
<evidence type="ECO:0000313" key="8">
    <source>
        <dbReference type="Proteomes" id="UP000237966"/>
    </source>
</evidence>
<dbReference type="FunFam" id="3.40.50.300:FF:000032">
    <property type="entry name" value="Export ABC transporter ATP-binding protein"/>
    <property type="match status" value="1"/>
</dbReference>
<dbReference type="Pfam" id="PF00005">
    <property type="entry name" value="ABC_tran"/>
    <property type="match status" value="1"/>
</dbReference>
<dbReference type="PATRIC" id="fig|145458.7.peg.371"/>
<name>A0A0C5BGK9_9MICO</name>
<gene>
    <name evidence="6" type="ORF">C5C51_01290</name>
    <name evidence="5" type="ORF">VT73_02540</name>
</gene>
<dbReference type="eggNOG" id="COG1136">
    <property type="taxonomic scope" value="Bacteria"/>
</dbReference>
<dbReference type="GO" id="GO:0005886">
    <property type="term" value="C:plasma membrane"/>
    <property type="evidence" value="ECO:0007669"/>
    <property type="project" value="TreeGrafter"/>
</dbReference>
<dbReference type="STRING" id="145458.APU90_04965"/>
<evidence type="ECO:0000256" key="3">
    <source>
        <dbReference type="ARBA" id="ARBA00022840"/>
    </source>
</evidence>
<dbReference type="Gene3D" id="3.40.50.300">
    <property type="entry name" value="P-loop containing nucleotide triphosphate hydrolases"/>
    <property type="match status" value="1"/>
</dbReference>
<feature type="domain" description="ABC transporter" evidence="4">
    <location>
        <begin position="9"/>
        <end position="249"/>
    </location>
</feature>
<reference evidence="6 8" key="2">
    <citation type="submission" date="2018-02" db="EMBL/GenBank/DDBJ databases">
        <title>Bacteriophage NCPPB3778 and a type I-E CRISPR drive the evolution of the US Biological Select Agent, Rathayibacter toxicus.</title>
        <authorList>
            <person name="Davis E.W.II."/>
            <person name="Tabima J.F."/>
            <person name="Weisberg A.J."/>
            <person name="Lopes L.D."/>
            <person name="Wiseman M.S."/>
            <person name="Wiseman M.S."/>
            <person name="Pupko T."/>
            <person name="Belcher M.S."/>
            <person name="Sechler A.J."/>
            <person name="Tancos M.A."/>
            <person name="Schroeder B.K."/>
            <person name="Murray T.D."/>
            <person name="Luster D.G."/>
            <person name="Schneider W.L."/>
            <person name="Rogers E."/>
            <person name="Andreote F.D."/>
            <person name="Grunwald N.J."/>
            <person name="Putnam M.L."/>
            <person name="Chang J.H."/>
        </authorList>
    </citation>
    <scope>NUCLEOTIDE SEQUENCE [LARGE SCALE GENOMIC DNA]</scope>
    <source>
        <strain evidence="6 8">FH99</strain>
    </source>
</reference>
<dbReference type="GO" id="GO:0005524">
    <property type="term" value="F:ATP binding"/>
    <property type="evidence" value="ECO:0007669"/>
    <property type="project" value="UniProtKB-KW"/>
</dbReference>
<evidence type="ECO:0000256" key="2">
    <source>
        <dbReference type="ARBA" id="ARBA00022741"/>
    </source>
</evidence>
<dbReference type="InterPro" id="IPR027417">
    <property type="entry name" value="P-loop_NTPase"/>
</dbReference>
<dbReference type="InterPro" id="IPR003439">
    <property type="entry name" value="ABC_transporter-like_ATP-bd"/>
</dbReference>
<comment type="caution">
    <text evidence="5">The sequence shown here is derived from an EMBL/GenBank/DDBJ whole genome shotgun (WGS) entry which is preliminary data.</text>
</comment>
<accession>A0A0C5BGK9</accession>
<keyword evidence="1" id="KW-0813">Transport</keyword>
<keyword evidence="7" id="KW-1185">Reference proteome</keyword>
<dbReference type="GO" id="GO:0016887">
    <property type="term" value="F:ATP hydrolysis activity"/>
    <property type="evidence" value="ECO:0007669"/>
    <property type="project" value="InterPro"/>
</dbReference>
<dbReference type="GO" id="GO:0098796">
    <property type="term" value="C:membrane protein complex"/>
    <property type="evidence" value="ECO:0007669"/>
    <property type="project" value="UniProtKB-ARBA"/>
</dbReference>
<dbReference type="KEGG" id="rtc:APU90_04965"/>
<dbReference type="InterPro" id="IPR017911">
    <property type="entry name" value="MacB-like_ATP-bd"/>
</dbReference>
<protein>
    <submittedName>
        <fullName evidence="5 6">ABC transporter ATP-binding protein</fullName>
    </submittedName>
</protein>
<evidence type="ECO:0000313" key="6">
    <source>
        <dbReference type="EMBL" id="PPI16085.1"/>
    </source>
</evidence>
<dbReference type="Proteomes" id="UP000237966">
    <property type="component" value="Unassembled WGS sequence"/>
</dbReference>
<dbReference type="EMBL" id="LBFI01000024">
    <property type="protein sequence ID" value="KKM46399.1"/>
    <property type="molecule type" value="Genomic_DNA"/>
</dbReference>
<evidence type="ECO:0000313" key="5">
    <source>
        <dbReference type="EMBL" id="KKM46399.1"/>
    </source>
</evidence>
<dbReference type="AlphaFoldDB" id="A0A0C5BGK9"/>
<dbReference type="GO" id="GO:0022857">
    <property type="term" value="F:transmembrane transporter activity"/>
    <property type="evidence" value="ECO:0007669"/>
    <property type="project" value="UniProtKB-ARBA"/>
</dbReference>
<dbReference type="SMART" id="SM00382">
    <property type="entry name" value="AAA"/>
    <property type="match status" value="1"/>
</dbReference>
<evidence type="ECO:0000259" key="4">
    <source>
        <dbReference type="PROSITE" id="PS50893"/>
    </source>
</evidence>
<dbReference type="PANTHER" id="PTHR24220">
    <property type="entry name" value="IMPORT ATP-BINDING PROTEIN"/>
    <property type="match status" value="1"/>
</dbReference>
<proteinExistence type="predicted"/>
<evidence type="ECO:0000313" key="7">
    <source>
        <dbReference type="Proteomes" id="UP000052979"/>
    </source>
</evidence>
<dbReference type="CDD" id="cd03255">
    <property type="entry name" value="ABC_MJ0796_LolCDE_FtsE"/>
    <property type="match status" value="1"/>
</dbReference>
<dbReference type="InterPro" id="IPR003593">
    <property type="entry name" value="AAA+_ATPase"/>
</dbReference>
<dbReference type="Proteomes" id="UP000052979">
    <property type="component" value="Unassembled WGS sequence"/>
</dbReference>
<organism evidence="5 7">
    <name type="scientific">Rathayibacter toxicus</name>
    <dbReference type="NCBI Taxonomy" id="145458"/>
    <lineage>
        <taxon>Bacteria</taxon>
        <taxon>Bacillati</taxon>
        <taxon>Actinomycetota</taxon>
        <taxon>Actinomycetes</taxon>
        <taxon>Micrococcales</taxon>
        <taxon>Microbacteriaceae</taxon>
        <taxon>Rathayibacter</taxon>
    </lineage>
</organism>
<sequence length="250" mass="26937">MSDNHAPIIRLQHVSKRFGDSAQQVTALDDITVDIGRGQFTAVMGPSGSGKSTLMHLVAGLDVASTGTIHVDGIDITHMGDAQLTEFRRSRLGFVFQSFNLVPTLDIRENIYLPFLLGRRQPRREEARWIEDLVDMLGLSNRLSHRPHQLSGGQQQRVAIARALAARPAVIVADEPTGALDSRTGRDVLSILRGAVAEWGQTVVMVTHDPTAAAHADRILFLADGKVVGDCPAMSAADISTTMLGMEAAA</sequence>
<dbReference type="RefSeq" id="WP_027692148.1">
    <property type="nucleotide sequence ID" value="NZ_CP010848.1"/>
</dbReference>